<gene>
    <name evidence="1" type="ORF">PPL_00640</name>
</gene>
<dbReference type="SUPFAM" id="SSF48452">
    <property type="entry name" value="TPR-like"/>
    <property type="match status" value="1"/>
</dbReference>
<dbReference type="Proteomes" id="UP000001396">
    <property type="component" value="Unassembled WGS sequence"/>
</dbReference>
<accession>D3AX12</accession>
<proteinExistence type="predicted"/>
<evidence type="ECO:0000313" key="2">
    <source>
        <dbReference type="Proteomes" id="UP000001396"/>
    </source>
</evidence>
<sequence>MNIDISLSSKEVAQILERTLKIIEKCKHQNTYGEHCLTFLSNTINYYVAKLDINTTEMSDFFGSLADKDRSLIRKALKSEIQSSEQLNTLNEIKSNSIAIQSIINQFLENNKNNLQVDRLAKLFKCIEVLAGLHLMANDIKFTNILLSHYNCLIYKMETREFNQYHFHMGHSPFNAIAWEFDSLPKTKEEFVSHFCEDKILDIETLQDAIQSCDKNIQSVGTSIYYAMRAFILFNEYDKIILKRVDTLVNQAVQIDKYHDIEERIMVQIIRASFLVRTYAFKEALDLSTLIYRSHPNNDAVSAQEVLNTYIERLNNNDSMNTQDKATKLINAINRLGYIQLYVGDGEKATEYFNSIYKQGLAAPTSKSTSNYFTRHGLFEAKLKIMIKDLNEIISINPGEVVSLYNRSLLNIGLAKKDEVIRDLVEIQSIATEHPTLLEDPTFKSILTATNRMYDKIKKTEVKYMKVDMRSLLRHGYTSMVSFTTHFNPDKNKQHYYEELSQSLSIEEEMANYNKDILNKVT</sequence>
<dbReference type="EMBL" id="ADBJ01000002">
    <property type="protein sequence ID" value="EFA86835.1"/>
    <property type="molecule type" value="Genomic_DNA"/>
</dbReference>
<comment type="caution">
    <text evidence="1">The sequence shown here is derived from an EMBL/GenBank/DDBJ whole genome shotgun (WGS) entry which is preliminary data.</text>
</comment>
<dbReference type="RefSeq" id="XP_020438938.1">
    <property type="nucleotide sequence ID" value="XM_020571664.1"/>
</dbReference>
<protein>
    <submittedName>
        <fullName evidence="1">Uncharacterized protein</fullName>
    </submittedName>
</protein>
<name>D3AX12_HETP5</name>
<dbReference type="InterPro" id="IPR011990">
    <property type="entry name" value="TPR-like_helical_dom_sf"/>
</dbReference>
<dbReference type="GeneID" id="31356172"/>
<dbReference type="InParanoid" id="D3AX12"/>
<dbReference type="AlphaFoldDB" id="D3AX12"/>
<keyword evidence="2" id="KW-1185">Reference proteome</keyword>
<reference evidence="1 2" key="1">
    <citation type="journal article" date="2011" name="Genome Res.">
        <title>Phylogeny-wide analysis of social amoeba genomes highlights ancient origins for complex intercellular communication.</title>
        <authorList>
            <person name="Heidel A.J."/>
            <person name="Lawal H.M."/>
            <person name="Felder M."/>
            <person name="Schilde C."/>
            <person name="Helps N.R."/>
            <person name="Tunggal B."/>
            <person name="Rivero F."/>
            <person name="John U."/>
            <person name="Schleicher M."/>
            <person name="Eichinger L."/>
            <person name="Platzer M."/>
            <person name="Noegel A.A."/>
            <person name="Schaap P."/>
            <person name="Gloeckner G."/>
        </authorList>
    </citation>
    <scope>NUCLEOTIDE SEQUENCE [LARGE SCALE GENOMIC DNA]</scope>
    <source>
        <strain evidence="2">ATCC 26659 / Pp 5 / PN500</strain>
    </source>
</reference>
<dbReference type="Gene3D" id="1.25.40.10">
    <property type="entry name" value="Tetratricopeptide repeat domain"/>
    <property type="match status" value="1"/>
</dbReference>
<organism evidence="1 2">
    <name type="scientific">Heterostelium pallidum (strain ATCC 26659 / Pp 5 / PN500)</name>
    <name type="common">Cellular slime mold</name>
    <name type="synonym">Polysphondylium pallidum</name>
    <dbReference type="NCBI Taxonomy" id="670386"/>
    <lineage>
        <taxon>Eukaryota</taxon>
        <taxon>Amoebozoa</taxon>
        <taxon>Evosea</taxon>
        <taxon>Eumycetozoa</taxon>
        <taxon>Dictyostelia</taxon>
        <taxon>Acytosteliales</taxon>
        <taxon>Acytosteliaceae</taxon>
        <taxon>Heterostelium</taxon>
    </lineage>
</organism>
<evidence type="ECO:0000313" key="1">
    <source>
        <dbReference type="EMBL" id="EFA86835.1"/>
    </source>
</evidence>